<dbReference type="AlphaFoldDB" id="A0A6V8MNS0"/>
<dbReference type="Pfam" id="PF02677">
    <property type="entry name" value="QueH"/>
    <property type="match status" value="1"/>
</dbReference>
<evidence type="ECO:0000256" key="7">
    <source>
        <dbReference type="ARBA" id="ARBA00022694"/>
    </source>
</evidence>
<evidence type="ECO:0000256" key="9">
    <source>
        <dbReference type="ARBA" id="ARBA00022785"/>
    </source>
</evidence>
<evidence type="ECO:0000256" key="13">
    <source>
        <dbReference type="ARBA" id="ARBA00023157"/>
    </source>
</evidence>
<keyword evidence="11 17" id="KW-0408">Iron</keyword>
<evidence type="ECO:0000256" key="1">
    <source>
        <dbReference type="ARBA" id="ARBA00002268"/>
    </source>
</evidence>
<dbReference type="GO" id="GO:0046872">
    <property type="term" value="F:metal ion binding"/>
    <property type="evidence" value="ECO:0007669"/>
    <property type="project" value="UniProtKB-KW"/>
</dbReference>
<evidence type="ECO:0000256" key="11">
    <source>
        <dbReference type="ARBA" id="ARBA00023004"/>
    </source>
</evidence>
<accession>A0A6V8MNS0</accession>
<comment type="caution">
    <text evidence="18">The sequence shown here is derived from an EMBL/GenBank/DDBJ whole genome shotgun (WGS) entry which is preliminary data.</text>
</comment>
<dbReference type="InterPro" id="IPR003828">
    <property type="entry name" value="QueH"/>
</dbReference>
<comment type="similarity">
    <text evidence="3 17">Belongs to the QueH family.</text>
</comment>
<evidence type="ECO:0000256" key="4">
    <source>
        <dbReference type="ARBA" id="ARBA00012622"/>
    </source>
</evidence>
<comment type="catalytic activity">
    <reaction evidence="16 17">
        <text>epoxyqueuosine(34) in tRNA + AH2 = queuosine(34) in tRNA + A + H2O</text>
        <dbReference type="Rhea" id="RHEA:32159"/>
        <dbReference type="Rhea" id="RHEA-COMP:18571"/>
        <dbReference type="Rhea" id="RHEA-COMP:18582"/>
        <dbReference type="ChEBI" id="CHEBI:13193"/>
        <dbReference type="ChEBI" id="CHEBI:15377"/>
        <dbReference type="ChEBI" id="CHEBI:17499"/>
        <dbReference type="ChEBI" id="CHEBI:194431"/>
        <dbReference type="ChEBI" id="CHEBI:194443"/>
        <dbReference type="EC" id="1.17.99.6"/>
    </reaction>
</comment>
<evidence type="ECO:0000256" key="14">
    <source>
        <dbReference type="ARBA" id="ARBA00023284"/>
    </source>
</evidence>
<keyword evidence="19" id="KW-1185">Reference proteome</keyword>
<evidence type="ECO:0000256" key="5">
    <source>
        <dbReference type="ARBA" id="ARBA00016895"/>
    </source>
</evidence>
<dbReference type="Proteomes" id="UP000556026">
    <property type="component" value="Unassembled WGS sequence"/>
</dbReference>
<evidence type="ECO:0000256" key="8">
    <source>
        <dbReference type="ARBA" id="ARBA00022723"/>
    </source>
</evidence>
<keyword evidence="13 17" id="KW-1015">Disulfide bond</keyword>
<evidence type="ECO:0000256" key="3">
    <source>
        <dbReference type="ARBA" id="ARBA00008207"/>
    </source>
</evidence>
<dbReference type="RefSeq" id="WP_183356075.1">
    <property type="nucleotide sequence ID" value="NZ_BLXX01000013.1"/>
</dbReference>
<evidence type="ECO:0000256" key="12">
    <source>
        <dbReference type="ARBA" id="ARBA00023014"/>
    </source>
</evidence>
<evidence type="ECO:0000313" key="18">
    <source>
        <dbReference type="EMBL" id="GFO61279.1"/>
    </source>
</evidence>
<keyword evidence="6 17" id="KW-0004">4Fe-4S</keyword>
<evidence type="ECO:0000256" key="10">
    <source>
        <dbReference type="ARBA" id="ARBA00023002"/>
    </source>
</evidence>
<feature type="binding site" evidence="17">
    <location>
        <position position="8"/>
    </location>
    <ligand>
        <name>[4Fe-4S] cluster</name>
        <dbReference type="ChEBI" id="CHEBI:49883"/>
    </ligand>
</feature>
<dbReference type="GO" id="GO:0051539">
    <property type="term" value="F:4 iron, 4 sulfur cluster binding"/>
    <property type="evidence" value="ECO:0007669"/>
    <property type="project" value="UniProtKB-UniRule"/>
</dbReference>
<dbReference type="EC" id="1.17.99.6" evidence="4 17"/>
<evidence type="ECO:0000256" key="2">
    <source>
        <dbReference type="ARBA" id="ARBA00004691"/>
    </source>
</evidence>
<comment type="function">
    <text evidence="1 17">Catalyzes the conversion of epoxyqueuosine (oQ) to queuosine (Q), which is a hypermodified base found in the wobble positions of tRNA(Asp), tRNA(Asn), tRNA(His) and tRNA(Tyr).</text>
</comment>
<reference evidence="19" key="1">
    <citation type="submission" date="2020-06" db="EMBL/GenBank/DDBJ databases">
        <title>Draft genomic sequence of Geomonas sp. Red330.</title>
        <authorList>
            <person name="Itoh H."/>
            <person name="Zhenxing X."/>
            <person name="Ushijima N."/>
            <person name="Masuda Y."/>
            <person name="Shiratori Y."/>
            <person name="Senoo K."/>
        </authorList>
    </citation>
    <scope>NUCLEOTIDE SEQUENCE [LARGE SCALE GENOMIC DNA]</scope>
    <source>
        <strain evidence="19">Red330</strain>
    </source>
</reference>
<name>A0A6V8MNS0_9BACT</name>
<feature type="binding site" evidence="17">
    <location>
        <position position="86"/>
    </location>
    <ligand>
        <name>[4Fe-4S] cluster</name>
        <dbReference type="ChEBI" id="CHEBI:49883"/>
    </ligand>
</feature>
<protein>
    <recommendedName>
        <fullName evidence="5 17">Epoxyqueuosine reductase QueH</fullName>
        <ecNumber evidence="4 17">1.17.99.6</ecNumber>
    </recommendedName>
    <alternativeName>
        <fullName evidence="15 17">Queuosine biosynthesis protein QueH</fullName>
    </alternativeName>
</protein>
<keyword evidence="10 17" id="KW-0560">Oxidoreductase</keyword>
<keyword evidence="14 17" id="KW-0676">Redox-active center</keyword>
<keyword evidence="12 17" id="KW-0411">Iron-sulfur</keyword>
<evidence type="ECO:0000256" key="16">
    <source>
        <dbReference type="ARBA" id="ARBA00047415"/>
    </source>
</evidence>
<sequence>MKLLLHICCGPCAVYPVKELRSGGIEVTGFFFNHNIHPYTEYRLRRDAVKSYAEMVELKVIYRDEYRLEEFLENVAGQPAARCGYCYRSRLEETAKSAAELGFPHFSSTLLYSRYQNQELIRAYGEELGERYGVKFYHDDFRRGWQEGIDLSKEMGLYRQKYCGCIYSEKDRYAKKKKGA</sequence>
<comment type="pathway">
    <text evidence="2 17">tRNA modification; tRNA-queuosine biosynthesis.</text>
</comment>
<evidence type="ECO:0000256" key="15">
    <source>
        <dbReference type="ARBA" id="ARBA00031446"/>
    </source>
</evidence>
<dbReference type="GO" id="GO:0008616">
    <property type="term" value="P:tRNA queuosine(34) biosynthetic process"/>
    <property type="evidence" value="ECO:0007669"/>
    <property type="project" value="UniProtKB-UniRule"/>
</dbReference>
<feature type="binding site" evidence="17">
    <location>
        <position position="9"/>
    </location>
    <ligand>
        <name>[4Fe-4S] cluster</name>
        <dbReference type="ChEBI" id="CHEBI:49883"/>
    </ligand>
</feature>
<dbReference type="EMBL" id="BLXX01000013">
    <property type="protein sequence ID" value="GFO61279.1"/>
    <property type="molecule type" value="Genomic_DNA"/>
</dbReference>
<dbReference type="UniPathway" id="UPA00392"/>
<dbReference type="PANTHER" id="PTHR36701:SF1">
    <property type="entry name" value="EPOXYQUEUOSINE REDUCTASE QUEH"/>
    <property type="match status" value="1"/>
</dbReference>
<dbReference type="GO" id="GO:0052693">
    <property type="term" value="F:epoxyqueuosine reductase activity"/>
    <property type="evidence" value="ECO:0007669"/>
    <property type="project" value="UniProtKB-UniRule"/>
</dbReference>
<feature type="binding site" evidence="17">
    <location>
        <position position="83"/>
    </location>
    <ligand>
        <name>[4Fe-4S] cluster</name>
        <dbReference type="ChEBI" id="CHEBI:49883"/>
    </ligand>
</feature>
<evidence type="ECO:0000256" key="17">
    <source>
        <dbReference type="HAMAP-Rule" id="MF_02089"/>
    </source>
</evidence>
<feature type="disulfide bond" description="Redox-active" evidence="17">
    <location>
        <begin position="163"/>
        <end position="165"/>
    </location>
</feature>
<dbReference type="HAMAP" id="MF_02089">
    <property type="entry name" value="QueH"/>
    <property type="match status" value="1"/>
</dbReference>
<evidence type="ECO:0000256" key="6">
    <source>
        <dbReference type="ARBA" id="ARBA00022485"/>
    </source>
</evidence>
<organism evidence="18 19">
    <name type="scientific">Geomonas silvestris</name>
    <dbReference type="NCBI Taxonomy" id="2740184"/>
    <lineage>
        <taxon>Bacteria</taxon>
        <taxon>Pseudomonadati</taxon>
        <taxon>Thermodesulfobacteriota</taxon>
        <taxon>Desulfuromonadia</taxon>
        <taxon>Geobacterales</taxon>
        <taxon>Geobacteraceae</taxon>
        <taxon>Geomonas</taxon>
    </lineage>
</organism>
<dbReference type="PANTHER" id="PTHR36701">
    <property type="entry name" value="EPOXYQUEUOSINE REDUCTASE QUEH"/>
    <property type="match status" value="1"/>
</dbReference>
<keyword evidence="9 17" id="KW-0671">Queuosine biosynthesis</keyword>
<keyword evidence="7 17" id="KW-0819">tRNA processing</keyword>
<gene>
    <name evidence="17" type="primary">queH</name>
    <name evidence="18" type="ORF">GMST_36040</name>
</gene>
<proteinExistence type="inferred from homology"/>
<keyword evidence="8 17" id="KW-0479">Metal-binding</keyword>
<evidence type="ECO:0000313" key="19">
    <source>
        <dbReference type="Proteomes" id="UP000556026"/>
    </source>
</evidence>